<dbReference type="InterPro" id="IPR038765">
    <property type="entry name" value="Papain-like_cys_pep_sf"/>
</dbReference>
<dbReference type="SUPFAM" id="SSF54001">
    <property type="entry name" value="Cysteine proteinases"/>
    <property type="match status" value="1"/>
</dbReference>
<dbReference type="GO" id="GO:0005829">
    <property type="term" value="C:cytosol"/>
    <property type="evidence" value="ECO:0007669"/>
    <property type="project" value="TreeGrafter"/>
</dbReference>
<dbReference type="InterPro" id="IPR018200">
    <property type="entry name" value="USP_CS"/>
</dbReference>
<dbReference type="EMBL" id="NESQ01000187">
    <property type="protein sequence ID" value="PUU76492.1"/>
    <property type="molecule type" value="Genomic_DNA"/>
</dbReference>
<dbReference type="PANTHER" id="PTHR24006">
    <property type="entry name" value="UBIQUITIN CARBOXYL-TERMINAL HYDROLASE"/>
    <property type="match status" value="1"/>
</dbReference>
<comment type="caution">
    <text evidence="2">The sequence shown here is derived from an EMBL/GenBank/DDBJ whole genome shotgun (WGS) entry which is preliminary data.</text>
</comment>
<dbReference type="InterPro" id="IPR050164">
    <property type="entry name" value="Peptidase_C19"/>
</dbReference>
<protein>
    <recommendedName>
        <fullName evidence="1">USP domain-containing protein</fullName>
    </recommendedName>
</protein>
<dbReference type="GO" id="GO:0004843">
    <property type="term" value="F:cysteine-type deubiquitinase activity"/>
    <property type="evidence" value="ECO:0007669"/>
    <property type="project" value="InterPro"/>
</dbReference>
<dbReference type="PROSITE" id="PS00973">
    <property type="entry name" value="USP_2"/>
    <property type="match status" value="1"/>
</dbReference>
<dbReference type="Gene3D" id="3.90.70.10">
    <property type="entry name" value="Cysteine proteinases"/>
    <property type="match status" value="1"/>
</dbReference>
<dbReference type="Pfam" id="PF00443">
    <property type="entry name" value="UCH"/>
    <property type="match status" value="1"/>
</dbReference>
<dbReference type="STRING" id="42251.A0A2T6ZLX6"/>
<feature type="domain" description="USP" evidence="1">
    <location>
        <begin position="1"/>
        <end position="214"/>
    </location>
</feature>
<dbReference type="Proteomes" id="UP000244722">
    <property type="component" value="Unassembled WGS sequence"/>
</dbReference>
<dbReference type="InterPro" id="IPR028889">
    <property type="entry name" value="USP"/>
</dbReference>
<evidence type="ECO:0000259" key="1">
    <source>
        <dbReference type="PROSITE" id="PS50235"/>
    </source>
</evidence>
<evidence type="ECO:0000313" key="2">
    <source>
        <dbReference type="EMBL" id="PUU76492.1"/>
    </source>
</evidence>
<dbReference type="GO" id="GO:0016579">
    <property type="term" value="P:protein deubiquitination"/>
    <property type="evidence" value="ECO:0007669"/>
    <property type="project" value="InterPro"/>
</dbReference>
<dbReference type="CDD" id="cd02257">
    <property type="entry name" value="Peptidase_C19"/>
    <property type="match status" value="1"/>
</dbReference>
<name>A0A2T6ZLX6_TUBBO</name>
<dbReference type="AlphaFoldDB" id="A0A2T6ZLX6"/>
<dbReference type="GO" id="GO:0005634">
    <property type="term" value="C:nucleus"/>
    <property type="evidence" value="ECO:0007669"/>
    <property type="project" value="TreeGrafter"/>
</dbReference>
<accession>A0A2T6ZLX6</accession>
<organism evidence="2 3">
    <name type="scientific">Tuber borchii</name>
    <name type="common">White truffle</name>
    <dbReference type="NCBI Taxonomy" id="42251"/>
    <lineage>
        <taxon>Eukaryota</taxon>
        <taxon>Fungi</taxon>
        <taxon>Dikarya</taxon>
        <taxon>Ascomycota</taxon>
        <taxon>Pezizomycotina</taxon>
        <taxon>Pezizomycetes</taxon>
        <taxon>Pezizales</taxon>
        <taxon>Tuberaceae</taxon>
        <taxon>Tuber</taxon>
    </lineage>
</organism>
<dbReference type="OrthoDB" id="289038at2759"/>
<keyword evidence="3" id="KW-1185">Reference proteome</keyword>
<reference evidence="2 3" key="1">
    <citation type="submission" date="2017-04" db="EMBL/GenBank/DDBJ databases">
        <title>Draft genome sequence of Tuber borchii Vittad., a whitish edible truffle.</title>
        <authorList>
            <consortium name="DOE Joint Genome Institute"/>
            <person name="Murat C."/>
            <person name="Kuo A."/>
            <person name="Barry K.W."/>
            <person name="Clum A."/>
            <person name="Dockter R.B."/>
            <person name="Fauchery L."/>
            <person name="Iotti M."/>
            <person name="Kohler A."/>
            <person name="Labutti K."/>
            <person name="Lindquist E.A."/>
            <person name="Lipzen A."/>
            <person name="Ohm R.A."/>
            <person name="Wang M."/>
            <person name="Grigoriev I.V."/>
            <person name="Zambonelli A."/>
            <person name="Martin F.M."/>
        </authorList>
    </citation>
    <scope>NUCLEOTIDE SEQUENCE [LARGE SCALE GENOMIC DNA]</scope>
    <source>
        <strain evidence="2 3">Tbo3840</strain>
    </source>
</reference>
<evidence type="ECO:0000313" key="3">
    <source>
        <dbReference type="Proteomes" id="UP000244722"/>
    </source>
</evidence>
<gene>
    <name evidence="2" type="ORF">B9Z19DRAFT_1066603</name>
</gene>
<dbReference type="InterPro" id="IPR001394">
    <property type="entry name" value="Peptidase_C19_UCH"/>
</dbReference>
<sequence>MLALLNKGLDQLNSTISIQRHTNLENHFDRVFGAKYDSILTCPICNNRSVTPEYQLSLQLAPKVTPDDLINLKASFASNFAEEYVEASCDKCGYKTEPSEKSKRFAKRTEIRKLPKFLIINLSRYKIGRFAPKKIMNPVKLEEKLVLKEGDKDVIYLLRGVISHTGSQVRSGHYIAFINQPDRTWAKCDDTRVTESNLDHIRLQQQTFQIYVLGTDSSVHPGFPSETLSPT</sequence>
<proteinExistence type="predicted"/>
<dbReference type="PANTHER" id="PTHR24006:SF827">
    <property type="entry name" value="UBIQUITIN CARBOXYL-TERMINAL HYDROLASE 34"/>
    <property type="match status" value="1"/>
</dbReference>
<dbReference type="PROSITE" id="PS50235">
    <property type="entry name" value="USP_3"/>
    <property type="match status" value="1"/>
</dbReference>